<sequence>MMVEFSYLICPDNFVLKVRVADSSAVRLLFEHFNNKIPSLEPRARSLGETEIPSNPKQLSKNKVADIFFSYMKKFDGYSVIIDSFPAGIDELGKSLLTRIPKLSSADKGNTVEDFYFAEKKGGAKGHVDHMREMGKGQLYNFPLLPAVVEIGGFGFIQRESGSARSTDSGDGGVAAFRFHLINIPMTSAGFSFLLVCLPSRALFKLFLFCLSLVLFPTPNDEETRETELVHDEEEGPMEKGVKEKAVEEQQECRADGRPG</sequence>
<reference evidence="2" key="2">
    <citation type="submission" date="2020-08" db="EMBL/GenBank/DDBJ databases">
        <title>Plant Genome Project.</title>
        <authorList>
            <person name="Zhang R.-G."/>
        </authorList>
    </citation>
    <scope>NUCLEOTIDE SEQUENCE</scope>
    <source>
        <strain evidence="2">Huo1</strain>
        <tissue evidence="2">Leaf</tissue>
    </source>
</reference>
<reference evidence="2" key="1">
    <citation type="submission" date="2018-01" db="EMBL/GenBank/DDBJ databases">
        <authorList>
            <person name="Mao J.F."/>
        </authorList>
    </citation>
    <scope>NUCLEOTIDE SEQUENCE</scope>
    <source>
        <strain evidence="2">Huo1</strain>
        <tissue evidence="2">Leaf</tissue>
    </source>
</reference>
<feature type="compositionally biased region" description="Basic and acidic residues" evidence="1">
    <location>
        <begin position="237"/>
        <end position="260"/>
    </location>
</feature>
<protein>
    <submittedName>
        <fullName evidence="2">Uncharacterized protein</fullName>
    </submittedName>
</protein>
<gene>
    <name evidence="2" type="ORF">SASPL_151219</name>
</gene>
<evidence type="ECO:0000313" key="2">
    <source>
        <dbReference type="EMBL" id="KAG6389746.1"/>
    </source>
</evidence>
<dbReference type="AlphaFoldDB" id="A0A8X8W8Z9"/>
<feature type="region of interest" description="Disordered" evidence="1">
    <location>
        <begin position="221"/>
        <end position="260"/>
    </location>
</feature>
<comment type="caution">
    <text evidence="2">The sequence shown here is derived from an EMBL/GenBank/DDBJ whole genome shotgun (WGS) entry which is preliminary data.</text>
</comment>
<keyword evidence="3" id="KW-1185">Reference proteome</keyword>
<feature type="compositionally biased region" description="Acidic residues" evidence="1">
    <location>
        <begin position="221"/>
        <end position="236"/>
    </location>
</feature>
<dbReference type="Proteomes" id="UP000298416">
    <property type="component" value="Unassembled WGS sequence"/>
</dbReference>
<organism evidence="2">
    <name type="scientific">Salvia splendens</name>
    <name type="common">Scarlet sage</name>
    <dbReference type="NCBI Taxonomy" id="180675"/>
    <lineage>
        <taxon>Eukaryota</taxon>
        <taxon>Viridiplantae</taxon>
        <taxon>Streptophyta</taxon>
        <taxon>Embryophyta</taxon>
        <taxon>Tracheophyta</taxon>
        <taxon>Spermatophyta</taxon>
        <taxon>Magnoliopsida</taxon>
        <taxon>eudicotyledons</taxon>
        <taxon>Gunneridae</taxon>
        <taxon>Pentapetalae</taxon>
        <taxon>asterids</taxon>
        <taxon>lamiids</taxon>
        <taxon>Lamiales</taxon>
        <taxon>Lamiaceae</taxon>
        <taxon>Nepetoideae</taxon>
        <taxon>Mentheae</taxon>
        <taxon>Salviinae</taxon>
        <taxon>Salvia</taxon>
        <taxon>Salvia subgen. Calosphace</taxon>
        <taxon>core Calosphace</taxon>
    </lineage>
</organism>
<dbReference type="EMBL" id="PNBA02000020">
    <property type="protein sequence ID" value="KAG6389746.1"/>
    <property type="molecule type" value="Genomic_DNA"/>
</dbReference>
<evidence type="ECO:0000256" key="1">
    <source>
        <dbReference type="SAM" id="MobiDB-lite"/>
    </source>
</evidence>
<name>A0A8X8W8Z9_SALSN</name>
<proteinExistence type="predicted"/>
<accession>A0A8X8W8Z9</accession>
<evidence type="ECO:0000313" key="3">
    <source>
        <dbReference type="Proteomes" id="UP000298416"/>
    </source>
</evidence>